<dbReference type="AlphaFoldDB" id="A0A8J5JIX0"/>
<dbReference type="EMBL" id="JAHLQT010038733">
    <property type="protein sequence ID" value="KAG7156798.1"/>
    <property type="molecule type" value="Genomic_DNA"/>
</dbReference>
<evidence type="ECO:0000313" key="2">
    <source>
        <dbReference type="EMBL" id="KAG7156798.1"/>
    </source>
</evidence>
<feature type="region of interest" description="Disordered" evidence="1">
    <location>
        <begin position="44"/>
        <end position="66"/>
    </location>
</feature>
<comment type="caution">
    <text evidence="2">The sequence shown here is derived from an EMBL/GenBank/DDBJ whole genome shotgun (WGS) entry which is preliminary data.</text>
</comment>
<reference evidence="2" key="1">
    <citation type="journal article" date="2021" name="Sci. Adv.">
        <title>The American lobster genome reveals insights on longevity, neural, and immune adaptations.</title>
        <authorList>
            <person name="Polinski J.M."/>
            <person name="Zimin A.V."/>
            <person name="Clark K.F."/>
            <person name="Kohn A.B."/>
            <person name="Sadowski N."/>
            <person name="Timp W."/>
            <person name="Ptitsyn A."/>
            <person name="Khanna P."/>
            <person name="Romanova D.Y."/>
            <person name="Williams P."/>
            <person name="Greenwood S.J."/>
            <person name="Moroz L.L."/>
            <person name="Walt D.R."/>
            <person name="Bodnar A.G."/>
        </authorList>
    </citation>
    <scope>NUCLEOTIDE SEQUENCE</scope>
    <source>
        <strain evidence="2">GMGI-L3</strain>
    </source>
</reference>
<gene>
    <name evidence="2" type="ORF">Hamer_G023772</name>
</gene>
<name>A0A8J5JIX0_HOMAM</name>
<organism evidence="2 3">
    <name type="scientific">Homarus americanus</name>
    <name type="common">American lobster</name>
    <dbReference type="NCBI Taxonomy" id="6706"/>
    <lineage>
        <taxon>Eukaryota</taxon>
        <taxon>Metazoa</taxon>
        <taxon>Ecdysozoa</taxon>
        <taxon>Arthropoda</taxon>
        <taxon>Crustacea</taxon>
        <taxon>Multicrustacea</taxon>
        <taxon>Malacostraca</taxon>
        <taxon>Eumalacostraca</taxon>
        <taxon>Eucarida</taxon>
        <taxon>Decapoda</taxon>
        <taxon>Pleocyemata</taxon>
        <taxon>Astacidea</taxon>
        <taxon>Nephropoidea</taxon>
        <taxon>Nephropidae</taxon>
        <taxon>Homarus</taxon>
    </lineage>
</organism>
<proteinExistence type="predicted"/>
<evidence type="ECO:0000313" key="3">
    <source>
        <dbReference type="Proteomes" id="UP000747542"/>
    </source>
</evidence>
<sequence length="120" mass="13074">MSFLPQLDVSSIFTNSSILLRADCSSSTARLPLLPKRLLLERRPPKFRRAEPMSAKPTAPATAVRAAPPMMALAPPKTNAMLICKGEVGHGPGSSDHSYTYPHLSSPLLRHQCVVLEQFP</sequence>
<dbReference type="Proteomes" id="UP000747542">
    <property type="component" value="Unassembled WGS sequence"/>
</dbReference>
<evidence type="ECO:0000256" key="1">
    <source>
        <dbReference type="SAM" id="MobiDB-lite"/>
    </source>
</evidence>
<protein>
    <submittedName>
        <fullName evidence="2">Uncharacterized protein</fullName>
    </submittedName>
</protein>
<keyword evidence="3" id="KW-1185">Reference proteome</keyword>
<feature type="compositionally biased region" description="Low complexity" evidence="1">
    <location>
        <begin position="55"/>
        <end position="66"/>
    </location>
</feature>
<accession>A0A8J5JIX0</accession>